<protein>
    <recommendedName>
        <fullName evidence="3">Lipoprotein</fullName>
    </recommendedName>
</protein>
<comment type="caution">
    <text evidence="1">The sequence shown here is derived from an EMBL/GenBank/DDBJ whole genome shotgun (WGS) entry which is preliminary data.</text>
</comment>
<evidence type="ECO:0000313" key="1">
    <source>
        <dbReference type="EMBL" id="MFD0726250.1"/>
    </source>
</evidence>
<evidence type="ECO:0000313" key="2">
    <source>
        <dbReference type="Proteomes" id="UP001597110"/>
    </source>
</evidence>
<proteinExistence type="predicted"/>
<sequence length="125" mass="13408">MSLHRGIGCALLAAAAIGCTHTRDPGDLPLQRMDASARLQIIGADGNVLTAFESGYLSVPGLIIAGDTLSLHPGRHRIGYACPQPPDAVILNDAVPTFEFDFRKGHRYALRCDRGNPVIEDMGRD</sequence>
<keyword evidence="2" id="KW-1185">Reference proteome</keyword>
<organism evidence="1 2">
    <name type="scientific">Lysobacter brunescens</name>
    <dbReference type="NCBI Taxonomy" id="262323"/>
    <lineage>
        <taxon>Bacteria</taxon>
        <taxon>Pseudomonadati</taxon>
        <taxon>Pseudomonadota</taxon>
        <taxon>Gammaproteobacteria</taxon>
        <taxon>Lysobacterales</taxon>
        <taxon>Lysobacteraceae</taxon>
        <taxon>Lysobacter</taxon>
    </lineage>
</organism>
<accession>A0ABW2YD65</accession>
<dbReference type="RefSeq" id="WP_386823827.1">
    <property type="nucleotide sequence ID" value="NZ_JBHTIF010000001.1"/>
</dbReference>
<dbReference type="Proteomes" id="UP001597110">
    <property type="component" value="Unassembled WGS sequence"/>
</dbReference>
<dbReference type="PROSITE" id="PS51257">
    <property type="entry name" value="PROKAR_LIPOPROTEIN"/>
    <property type="match status" value="1"/>
</dbReference>
<name>A0ABW2YD65_9GAMM</name>
<dbReference type="EMBL" id="JBHTIF010000001">
    <property type="protein sequence ID" value="MFD0726250.1"/>
    <property type="molecule type" value="Genomic_DNA"/>
</dbReference>
<gene>
    <name evidence="1" type="ORF">ACFQ0E_11665</name>
</gene>
<evidence type="ECO:0008006" key="3">
    <source>
        <dbReference type="Google" id="ProtNLM"/>
    </source>
</evidence>
<reference evidence="2" key="1">
    <citation type="journal article" date="2019" name="Int. J. Syst. Evol. Microbiol.">
        <title>The Global Catalogue of Microorganisms (GCM) 10K type strain sequencing project: providing services to taxonomists for standard genome sequencing and annotation.</title>
        <authorList>
            <consortium name="The Broad Institute Genomics Platform"/>
            <consortium name="The Broad Institute Genome Sequencing Center for Infectious Disease"/>
            <person name="Wu L."/>
            <person name="Ma J."/>
        </authorList>
    </citation>
    <scope>NUCLEOTIDE SEQUENCE [LARGE SCALE GENOMIC DNA]</scope>
    <source>
        <strain evidence="2">CCUG 55585</strain>
    </source>
</reference>